<name>A0A6J4IU69_9ACTN</name>
<dbReference type="AlphaFoldDB" id="A0A6J4IU69"/>
<feature type="region of interest" description="Disordered" evidence="1">
    <location>
        <begin position="22"/>
        <end position="43"/>
    </location>
</feature>
<gene>
    <name evidence="2" type="ORF">AVDCRST_MAG76-2752</name>
</gene>
<dbReference type="EMBL" id="CADCSZ010000165">
    <property type="protein sequence ID" value="CAA9259672.1"/>
    <property type="molecule type" value="Genomic_DNA"/>
</dbReference>
<reference evidence="2" key="1">
    <citation type="submission" date="2020-02" db="EMBL/GenBank/DDBJ databases">
        <authorList>
            <person name="Meier V. D."/>
        </authorList>
    </citation>
    <scope>NUCLEOTIDE SEQUENCE</scope>
    <source>
        <strain evidence="2">AVDCRST_MAG76</strain>
    </source>
</reference>
<protein>
    <submittedName>
        <fullName evidence="2">Uncharacterized protein</fullName>
    </submittedName>
</protein>
<feature type="non-terminal residue" evidence="2">
    <location>
        <position position="1"/>
    </location>
</feature>
<sequence length="43" mass="4420">CTPRGPVDSSCTIASRCSLAGAGNRSVAATRPAWPPPVHRSDN</sequence>
<evidence type="ECO:0000256" key="1">
    <source>
        <dbReference type="SAM" id="MobiDB-lite"/>
    </source>
</evidence>
<organism evidence="2">
    <name type="scientific">uncultured Acidimicrobiales bacterium</name>
    <dbReference type="NCBI Taxonomy" id="310071"/>
    <lineage>
        <taxon>Bacteria</taxon>
        <taxon>Bacillati</taxon>
        <taxon>Actinomycetota</taxon>
        <taxon>Acidimicrobiia</taxon>
        <taxon>Acidimicrobiales</taxon>
        <taxon>environmental samples</taxon>
    </lineage>
</organism>
<proteinExistence type="predicted"/>
<feature type="compositionally biased region" description="Pro residues" evidence="1">
    <location>
        <begin position="33"/>
        <end position="43"/>
    </location>
</feature>
<feature type="non-terminal residue" evidence="2">
    <location>
        <position position="43"/>
    </location>
</feature>
<accession>A0A6J4IU69</accession>
<evidence type="ECO:0000313" key="2">
    <source>
        <dbReference type="EMBL" id="CAA9259672.1"/>
    </source>
</evidence>